<evidence type="ECO:0000313" key="2">
    <source>
        <dbReference type="EMBL" id="PLW67170.1"/>
    </source>
</evidence>
<accession>A0A2N5WY61</accession>
<dbReference type="GO" id="GO:0006506">
    <property type="term" value="P:GPI anchor biosynthetic process"/>
    <property type="evidence" value="ECO:0007669"/>
    <property type="project" value="TreeGrafter"/>
</dbReference>
<dbReference type="EMBL" id="PKUS01000035">
    <property type="protein sequence ID" value="PLW67170.1"/>
    <property type="molecule type" value="Genomic_DNA"/>
</dbReference>
<sequence length="307" mass="34269">MAANLMLYHRLRSALLLPFMTLFLFACVTAVGEPEQPRLLAVQVQQEHAPSAPHDLLRVATLNIAHGRGDSLNQLLVSRSRITENLDTIAHFLDREKIDVVALQEADAESAWSGNFDHTRHLAASSGYRWWVQDSHARLGIANYGTALLSSSPITAAAALSFEPSPPTARKGFTVAEIQWQTASGEVHAIDVISVHMDFSRHSVREQQGREMNKVMQNRHNPMIIMGDFNSESLARRLVEQAASNQRHLHTWDGLGAQEATYKDKRLDWIILSGELAFVDHRAATDVLSDHRAVVATIRYRETTAQN</sequence>
<comment type="caution">
    <text evidence="2">The sequence shown here is derived from an EMBL/GenBank/DDBJ whole genome shotgun (WGS) entry which is preliminary data.</text>
</comment>
<dbReference type="OrthoDB" id="5293344at2"/>
<dbReference type="InterPro" id="IPR036691">
    <property type="entry name" value="Endo/exonu/phosph_ase_sf"/>
</dbReference>
<organism evidence="2 3">
    <name type="scientific">Pseudohalioglobus lutimaris</name>
    <dbReference type="NCBI Taxonomy" id="1737061"/>
    <lineage>
        <taxon>Bacteria</taxon>
        <taxon>Pseudomonadati</taxon>
        <taxon>Pseudomonadota</taxon>
        <taxon>Gammaproteobacteria</taxon>
        <taxon>Cellvibrionales</taxon>
        <taxon>Halieaceae</taxon>
        <taxon>Pseudohalioglobus</taxon>
    </lineage>
</organism>
<dbReference type="RefSeq" id="WP_101518903.1">
    <property type="nucleotide sequence ID" value="NZ_PKUS01000035.1"/>
</dbReference>
<protein>
    <recommendedName>
        <fullName evidence="1">Endonuclease/exonuclease/phosphatase domain-containing protein</fullName>
    </recommendedName>
</protein>
<evidence type="ECO:0000259" key="1">
    <source>
        <dbReference type="Pfam" id="PF03372"/>
    </source>
</evidence>
<proteinExistence type="predicted"/>
<dbReference type="InterPro" id="IPR051916">
    <property type="entry name" value="GPI-anchor_lipid_remodeler"/>
</dbReference>
<dbReference type="GO" id="GO:0016020">
    <property type="term" value="C:membrane"/>
    <property type="evidence" value="ECO:0007669"/>
    <property type="project" value="GOC"/>
</dbReference>
<dbReference type="Gene3D" id="3.60.10.10">
    <property type="entry name" value="Endonuclease/exonuclease/phosphatase"/>
    <property type="match status" value="1"/>
</dbReference>
<dbReference type="AlphaFoldDB" id="A0A2N5WY61"/>
<dbReference type="Proteomes" id="UP000235005">
    <property type="component" value="Unassembled WGS sequence"/>
</dbReference>
<dbReference type="PANTHER" id="PTHR14859:SF15">
    <property type="entry name" value="ENDONUCLEASE_EXONUCLEASE_PHOSPHATASE DOMAIN-CONTAINING PROTEIN"/>
    <property type="match status" value="1"/>
</dbReference>
<reference evidence="2 3" key="1">
    <citation type="submission" date="2018-01" db="EMBL/GenBank/DDBJ databases">
        <title>The draft genome sequence of Halioglobus lutimaris HF004.</title>
        <authorList>
            <person name="Du Z.-J."/>
            <person name="Shi M.-J."/>
        </authorList>
    </citation>
    <scope>NUCLEOTIDE SEQUENCE [LARGE SCALE GENOMIC DNA]</scope>
    <source>
        <strain evidence="2 3">HF004</strain>
    </source>
</reference>
<dbReference type="SUPFAM" id="SSF56219">
    <property type="entry name" value="DNase I-like"/>
    <property type="match status" value="1"/>
</dbReference>
<dbReference type="Pfam" id="PF03372">
    <property type="entry name" value="Exo_endo_phos"/>
    <property type="match status" value="1"/>
</dbReference>
<dbReference type="PANTHER" id="PTHR14859">
    <property type="entry name" value="CALCOFLUOR WHITE HYPERSENSITIVE PROTEIN PRECURSOR"/>
    <property type="match status" value="1"/>
</dbReference>
<name>A0A2N5WY61_9GAMM</name>
<feature type="domain" description="Endonuclease/exonuclease/phosphatase" evidence="1">
    <location>
        <begin position="61"/>
        <end position="291"/>
    </location>
</feature>
<dbReference type="InterPro" id="IPR005135">
    <property type="entry name" value="Endo/exonuclease/phosphatase"/>
</dbReference>
<evidence type="ECO:0000313" key="3">
    <source>
        <dbReference type="Proteomes" id="UP000235005"/>
    </source>
</evidence>
<keyword evidence="3" id="KW-1185">Reference proteome</keyword>
<dbReference type="GO" id="GO:0003824">
    <property type="term" value="F:catalytic activity"/>
    <property type="evidence" value="ECO:0007669"/>
    <property type="project" value="InterPro"/>
</dbReference>
<gene>
    <name evidence="2" type="ORF">C0039_18355</name>
</gene>